<name>A0A1N6QAF1_9FIRM</name>
<dbReference type="PANTHER" id="PTHR11766">
    <property type="entry name" value="TYROSYL-TRNA SYNTHETASE"/>
    <property type="match status" value="1"/>
</dbReference>
<protein>
    <recommendedName>
        <fullName evidence="10">Tyrosine--tRNA ligase</fullName>
        <ecNumber evidence="10">6.1.1.1</ecNumber>
    </recommendedName>
    <alternativeName>
        <fullName evidence="10">Tyrosyl-tRNA synthetase</fullName>
        <shortName evidence="10">TyrRS</shortName>
    </alternativeName>
</protein>
<feature type="short sequence motif" description="'KMSKS' region" evidence="10">
    <location>
        <begin position="249"/>
        <end position="253"/>
    </location>
</feature>
<dbReference type="FunFam" id="3.10.290.10:FF:000022">
    <property type="entry name" value="Tyrosine--tRNA ligase"/>
    <property type="match status" value="1"/>
</dbReference>
<dbReference type="Proteomes" id="UP000185669">
    <property type="component" value="Unassembled WGS sequence"/>
</dbReference>
<evidence type="ECO:0000256" key="9">
    <source>
        <dbReference type="ARBA" id="ARBA00048248"/>
    </source>
</evidence>
<dbReference type="Pfam" id="PF22421">
    <property type="entry name" value="SYY_C-terminal"/>
    <property type="match status" value="1"/>
</dbReference>
<dbReference type="EMBL" id="FTNC01000001">
    <property type="protein sequence ID" value="SIQ13539.1"/>
    <property type="molecule type" value="Genomic_DNA"/>
</dbReference>
<dbReference type="CDD" id="cd00165">
    <property type="entry name" value="S4"/>
    <property type="match status" value="1"/>
</dbReference>
<feature type="binding site" evidence="10">
    <location>
        <position position="252"/>
    </location>
    <ligand>
        <name>ATP</name>
        <dbReference type="ChEBI" id="CHEBI:30616"/>
    </ligand>
</feature>
<dbReference type="InterPro" id="IPR002942">
    <property type="entry name" value="S4_RNA-bd"/>
</dbReference>
<dbReference type="FunFam" id="1.10.240.10:FF:000006">
    <property type="entry name" value="Tyrosine--tRNA ligase"/>
    <property type="match status" value="1"/>
</dbReference>
<comment type="catalytic activity">
    <reaction evidence="9 10">
        <text>tRNA(Tyr) + L-tyrosine + ATP = L-tyrosyl-tRNA(Tyr) + AMP + diphosphate + H(+)</text>
        <dbReference type="Rhea" id="RHEA:10220"/>
        <dbReference type="Rhea" id="RHEA-COMP:9706"/>
        <dbReference type="Rhea" id="RHEA-COMP:9707"/>
        <dbReference type="ChEBI" id="CHEBI:15378"/>
        <dbReference type="ChEBI" id="CHEBI:30616"/>
        <dbReference type="ChEBI" id="CHEBI:33019"/>
        <dbReference type="ChEBI" id="CHEBI:58315"/>
        <dbReference type="ChEBI" id="CHEBI:78442"/>
        <dbReference type="ChEBI" id="CHEBI:78536"/>
        <dbReference type="ChEBI" id="CHEBI:456215"/>
        <dbReference type="EC" id="6.1.1.1"/>
    </reaction>
</comment>
<dbReference type="SUPFAM" id="SSF52374">
    <property type="entry name" value="Nucleotidylyl transferase"/>
    <property type="match status" value="1"/>
</dbReference>
<comment type="function">
    <text evidence="10">Catalyzes the attachment of tyrosine to tRNA(Tyr) in a two-step reaction: tyrosine is first activated by ATP to form Tyr-AMP and then transferred to the acceptor end of tRNA(Tyr).</text>
</comment>
<feature type="domain" description="RNA-binding S4" evidence="12">
    <location>
        <begin position="364"/>
        <end position="426"/>
    </location>
</feature>
<reference evidence="14" key="1">
    <citation type="submission" date="2017-01" db="EMBL/GenBank/DDBJ databases">
        <authorList>
            <person name="Varghese N."/>
            <person name="Submissions S."/>
        </authorList>
    </citation>
    <scope>NUCLEOTIDE SEQUENCE [LARGE SCALE GENOMIC DNA]</scope>
    <source>
        <strain evidence="14">ATCC 700103</strain>
    </source>
</reference>
<evidence type="ECO:0000259" key="12">
    <source>
        <dbReference type="SMART" id="SM00363"/>
    </source>
</evidence>
<evidence type="ECO:0000256" key="3">
    <source>
        <dbReference type="ARBA" id="ARBA00022598"/>
    </source>
</evidence>
<sequence>MTKDTGGEVPVADSKGQVFFMEINEQLKILKRGVSDLISEEELKEKLVAAEKEGRPLKVKLGLDPSAPDIHLGHTVVLRKLKQFQDLGHEVYLIIGDFTGMIGDPTGKSETRNQLTKEEVLENARTYEEQFSKVLDPDKTNVVFNGDWLNEMDFADVLELSAHYTVARMLERDDFSKRYNSGKPIGIHEFFYPLMQGYDSVAIEADVELGGTDQRFNLLVGRKLQQEYGQEAQVVLMMPLLEGLDGVNKMSKSLDNYIGVYDQPADMFGKVMSIPDDMILRYFELLTDVSIKRLEEMKEKLSRDDFNPMELKKELAHEIVSEYHNDEAAVKARQEFESVFSKGNLPEDIPVIEIAESDLEAGELWIVKLVAATGLVDSNSQARRMIKQGAVTINDEKYEKINLDIKVEDEMIIQIGKRRFAKIKLV</sequence>
<dbReference type="Gene3D" id="1.10.240.10">
    <property type="entry name" value="Tyrosyl-Transfer RNA Synthetase"/>
    <property type="match status" value="1"/>
</dbReference>
<dbReference type="Pfam" id="PF00579">
    <property type="entry name" value="tRNA-synt_1b"/>
    <property type="match status" value="1"/>
</dbReference>
<dbReference type="CDD" id="cd00805">
    <property type="entry name" value="TyrRS_core"/>
    <property type="match status" value="1"/>
</dbReference>
<dbReference type="STRING" id="56779.SAMN05421834_101381"/>
<dbReference type="HAMAP" id="MF_02007">
    <property type="entry name" value="Tyr_tRNA_synth_type2"/>
    <property type="match status" value="1"/>
</dbReference>
<evidence type="ECO:0000313" key="13">
    <source>
        <dbReference type="EMBL" id="SIQ13539.1"/>
    </source>
</evidence>
<organism evidence="13 14">
    <name type="scientific">Halanaerobium kushneri</name>
    <dbReference type="NCBI Taxonomy" id="56779"/>
    <lineage>
        <taxon>Bacteria</taxon>
        <taxon>Bacillati</taxon>
        <taxon>Bacillota</taxon>
        <taxon>Clostridia</taxon>
        <taxon>Halanaerobiales</taxon>
        <taxon>Halanaerobiaceae</taxon>
        <taxon>Halanaerobium</taxon>
    </lineage>
</organism>
<dbReference type="GO" id="GO:0003723">
    <property type="term" value="F:RNA binding"/>
    <property type="evidence" value="ECO:0007669"/>
    <property type="project" value="UniProtKB-KW"/>
</dbReference>
<keyword evidence="5 10" id="KW-0067">ATP-binding</keyword>
<dbReference type="PROSITE" id="PS00178">
    <property type="entry name" value="AA_TRNA_LIGASE_I"/>
    <property type="match status" value="1"/>
</dbReference>
<evidence type="ECO:0000256" key="8">
    <source>
        <dbReference type="ARBA" id="ARBA00023146"/>
    </source>
</evidence>
<dbReference type="NCBIfam" id="TIGR00234">
    <property type="entry name" value="tyrS"/>
    <property type="match status" value="1"/>
</dbReference>
<dbReference type="PRINTS" id="PR01040">
    <property type="entry name" value="TRNASYNTHTYR"/>
</dbReference>
<evidence type="ECO:0000313" key="14">
    <source>
        <dbReference type="Proteomes" id="UP000185669"/>
    </source>
</evidence>
<dbReference type="GO" id="GO:0005829">
    <property type="term" value="C:cytosol"/>
    <property type="evidence" value="ECO:0007669"/>
    <property type="project" value="TreeGrafter"/>
</dbReference>
<dbReference type="FunFam" id="3.40.50.620:FF:000061">
    <property type="entry name" value="Tyrosine--tRNA ligase"/>
    <property type="match status" value="1"/>
</dbReference>
<dbReference type="Gene3D" id="3.40.50.620">
    <property type="entry name" value="HUPs"/>
    <property type="match status" value="1"/>
</dbReference>
<gene>
    <name evidence="10" type="primary">tyrS</name>
    <name evidence="13" type="ORF">SAMN05421834_101381</name>
</gene>
<keyword evidence="7 10" id="KW-0648">Protein biosynthesis</keyword>
<dbReference type="InterPro" id="IPR024088">
    <property type="entry name" value="Tyr-tRNA-ligase_bac-type"/>
</dbReference>
<comment type="subunit">
    <text evidence="1 10">Homodimer.</text>
</comment>
<evidence type="ECO:0000256" key="4">
    <source>
        <dbReference type="ARBA" id="ARBA00022741"/>
    </source>
</evidence>
<evidence type="ECO:0000256" key="5">
    <source>
        <dbReference type="ARBA" id="ARBA00022840"/>
    </source>
</evidence>
<keyword evidence="4 10" id="KW-0547">Nucleotide-binding</keyword>
<dbReference type="AlphaFoldDB" id="A0A1N6QAF1"/>
<dbReference type="SMART" id="SM00363">
    <property type="entry name" value="S4"/>
    <property type="match status" value="1"/>
</dbReference>
<dbReference type="EC" id="6.1.1.1" evidence="10"/>
<dbReference type="PROSITE" id="PS50889">
    <property type="entry name" value="S4"/>
    <property type="match status" value="1"/>
</dbReference>
<dbReference type="InterPro" id="IPR036986">
    <property type="entry name" value="S4_RNA-bd_sf"/>
</dbReference>
<evidence type="ECO:0000256" key="11">
    <source>
        <dbReference type="PROSITE-ProRule" id="PRU00182"/>
    </source>
</evidence>
<comment type="similarity">
    <text evidence="10">Belongs to the class-I aminoacyl-tRNA synthetase family. TyrS type 2 subfamily.</text>
</comment>
<dbReference type="SUPFAM" id="SSF55174">
    <property type="entry name" value="Alpha-L RNA-binding motif"/>
    <property type="match status" value="1"/>
</dbReference>
<keyword evidence="2 10" id="KW-0963">Cytoplasm</keyword>
<dbReference type="InterPro" id="IPR001412">
    <property type="entry name" value="aa-tRNA-synth_I_CS"/>
</dbReference>
<dbReference type="InterPro" id="IPR024108">
    <property type="entry name" value="Tyr-tRNA-ligase_bac_2"/>
</dbReference>
<dbReference type="InterPro" id="IPR002307">
    <property type="entry name" value="Tyr-tRNA-ligase"/>
</dbReference>
<comment type="subcellular location">
    <subcellularLocation>
        <location evidence="10">Cytoplasm</location>
    </subcellularLocation>
</comment>
<dbReference type="Gene3D" id="3.10.290.10">
    <property type="entry name" value="RNA-binding S4 domain"/>
    <property type="match status" value="1"/>
</dbReference>
<dbReference type="GO" id="GO:0005524">
    <property type="term" value="F:ATP binding"/>
    <property type="evidence" value="ECO:0007669"/>
    <property type="project" value="UniProtKB-UniRule"/>
</dbReference>
<dbReference type="InterPro" id="IPR002305">
    <property type="entry name" value="aa-tRNA-synth_Ic"/>
</dbReference>
<keyword evidence="14" id="KW-1185">Reference proteome</keyword>
<accession>A0A1N6QAF1</accession>
<dbReference type="GO" id="GO:0004831">
    <property type="term" value="F:tyrosine-tRNA ligase activity"/>
    <property type="evidence" value="ECO:0007669"/>
    <property type="project" value="UniProtKB-UniRule"/>
</dbReference>
<evidence type="ECO:0000256" key="10">
    <source>
        <dbReference type="HAMAP-Rule" id="MF_02007"/>
    </source>
</evidence>
<feature type="short sequence motif" description="'HIGH' region" evidence="10">
    <location>
        <begin position="65"/>
        <end position="74"/>
    </location>
</feature>
<dbReference type="InterPro" id="IPR014729">
    <property type="entry name" value="Rossmann-like_a/b/a_fold"/>
</dbReference>
<evidence type="ECO:0000256" key="6">
    <source>
        <dbReference type="ARBA" id="ARBA00022884"/>
    </source>
</evidence>
<dbReference type="InterPro" id="IPR054608">
    <property type="entry name" value="SYY-like_C"/>
</dbReference>
<keyword evidence="6 11" id="KW-0694">RNA-binding</keyword>
<evidence type="ECO:0000256" key="2">
    <source>
        <dbReference type="ARBA" id="ARBA00022490"/>
    </source>
</evidence>
<dbReference type="PANTHER" id="PTHR11766:SF1">
    <property type="entry name" value="TYROSINE--TRNA LIGASE"/>
    <property type="match status" value="1"/>
</dbReference>
<evidence type="ECO:0000256" key="1">
    <source>
        <dbReference type="ARBA" id="ARBA00011738"/>
    </source>
</evidence>
<keyword evidence="8 10" id="KW-0030">Aminoacyl-tRNA synthetase</keyword>
<evidence type="ECO:0000256" key="7">
    <source>
        <dbReference type="ARBA" id="ARBA00022917"/>
    </source>
</evidence>
<proteinExistence type="inferred from homology"/>
<keyword evidence="3 10" id="KW-0436">Ligase</keyword>
<dbReference type="GO" id="GO:0006437">
    <property type="term" value="P:tyrosyl-tRNA aminoacylation"/>
    <property type="evidence" value="ECO:0007669"/>
    <property type="project" value="UniProtKB-UniRule"/>
</dbReference>